<evidence type="ECO:0000313" key="3">
    <source>
        <dbReference type="EMBL" id="SFP03416.1"/>
    </source>
</evidence>
<feature type="domain" description="Glycoside hydrolase family 2 catalytic" evidence="2">
    <location>
        <begin position="190"/>
        <end position="292"/>
    </location>
</feature>
<accession>A0A1I5M387</accession>
<dbReference type="Proteomes" id="UP000199306">
    <property type="component" value="Unassembled WGS sequence"/>
</dbReference>
<sequence>MKMLKSCLIPGILACLLFLNFTPKKADLIQKPRAIWTVEKAKTWYKKWGWLRGSDFIPSTAINQLEMWQAESFDPATIDRELGYAESAGLNSMRVYLHHKAWEIDKTGFKKRVGTYLDIAAKHHISTIFVLFDDCWNPTYKAGKQPDPKPGIHNSGWVRDPGDLIHQDNALTETLEIYVKDVLTTFGHDKRIVLWDLYNEPGNSGYRNKSMPLLKKVFEWGREVNPDQPLSAGVWDKKLKELSDFQLKNSDVTTYHNYGDPIDHQKWIDTLRSVSKRPLICTEYMARSRNSLFSNIMPILKKENIGAYNWGLVAGKTNTIYAWDTPMPDGGEPKLWFHDIFTKDGKPYKQEELDVIKKLTGKK</sequence>
<dbReference type="RefSeq" id="WP_143095105.1">
    <property type="nucleotide sequence ID" value="NZ_FOXH01000001.1"/>
</dbReference>
<dbReference type="GO" id="GO:0005975">
    <property type="term" value="P:carbohydrate metabolic process"/>
    <property type="evidence" value="ECO:0007669"/>
    <property type="project" value="InterPro"/>
</dbReference>
<feature type="chain" id="PRO_5011710966" evidence="1">
    <location>
        <begin position="27"/>
        <end position="363"/>
    </location>
</feature>
<dbReference type="Pfam" id="PF02836">
    <property type="entry name" value="Glyco_hydro_2_C"/>
    <property type="match status" value="1"/>
</dbReference>
<dbReference type="GO" id="GO:0004553">
    <property type="term" value="F:hydrolase activity, hydrolyzing O-glycosyl compounds"/>
    <property type="evidence" value="ECO:0007669"/>
    <property type="project" value="InterPro"/>
</dbReference>
<dbReference type="OrthoDB" id="9774262at2"/>
<evidence type="ECO:0000313" key="4">
    <source>
        <dbReference type="Proteomes" id="UP000199306"/>
    </source>
</evidence>
<protein>
    <submittedName>
        <fullName evidence="3">Glycosyl hydrolases family 2, TIM barrel domain</fullName>
    </submittedName>
</protein>
<keyword evidence="1" id="KW-0732">Signal</keyword>
<keyword evidence="3" id="KW-0378">Hydrolase</keyword>
<proteinExistence type="predicted"/>
<dbReference type="Gene3D" id="3.20.20.80">
    <property type="entry name" value="Glycosidases"/>
    <property type="match status" value="1"/>
</dbReference>
<evidence type="ECO:0000256" key="1">
    <source>
        <dbReference type="SAM" id="SignalP"/>
    </source>
</evidence>
<dbReference type="SUPFAM" id="SSF51445">
    <property type="entry name" value="(Trans)glycosidases"/>
    <property type="match status" value="1"/>
</dbReference>
<dbReference type="AlphaFoldDB" id="A0A1I5M387"/>
<evidence type="ECO:0000259" key="2">
    <source>
        <dbReference type="Pfam" id="PF02836"/>
    </source>
</evidence>
<reference evidence="3 4" key="1">
    <citation type="submission" date="2016-10" db="EMBL/GenBank/DDBJ databases">
        <authorList>
            <person name="de Groot N.N."/>
        </authorList>
    </citation>
    <scope>NUCLEOTIDE SEQUENCE [LARGE SCALE GENOMIC DNA]</scope>
    <source>
        <strain evidence="4">E92,LMG 26720,CCM 7988</strain>
    </source>
</reference>
<dbReference type="EMBL" id="FOXH01000001">
    <property type="protein sequence ID" value="SFP03416.1"/>
    <property type="molecule type" value="Genomic_DNA"/>
</dbReference>
<keyword evidence="4" id="KW-1185">Reference proteome</keyword>
<feature type="signal peptide" evidence="1">
    <location>
        <begin position="1"/>
        <end position="26"/>
    </location>
</feature>
<gene>
    <name evidence="3" type="ORF">SAMN04515674_10176</name>
</gene>
<dbReference type="InterPro" id="IPR017853">
    <property type="entry name" value="GH"/>
</dbReference>
<organism evidence="3 4">
    <name type="scientific">Pseudarcicella hirudinis</name>
    <dbReference type="NCBI Taxonomy" id="1079859"/>
    <lineage>
        <taxon>Bacteria</taxon>
        <taxon>Pseudomonadati</taxon>
        <taxon>Bacteroidota</taxon>
        <taxon>Cytophagia</taxon>
        <taxon>Cytophagales</taxon>
        <taxon>Flectobacillaceae</taxon>
        <taxon>Pseudarcicella</taxon>
    </lineage>
</organism>
<dbReference type="InterPro" id="IPR006103">
    <property type="entry name" value="Glyco_hydro_2_cat"/>
</dbReference>
<name>A0A1I5M387_9BACT</name>
<dbReference type="STRING" id="1079859.SAMN04515674_10176"/>